<gene>
    <name evidence="1" type="ORF">SLS62_010232</name>
</gene>
<organism evidence="1 2">
    <name type="scientific">Diatrype stigma</name>
    <dbReference type="NCBI Taxonomy" id="117547"/>
    <lineage>
        <taxon>Eukaryota</taxon>
        <taxon>Fungi</taxon>
        <taxon>Dikarya</taxon>
        <taxon>Ascomycota</taxon>
        <taxon>Pezizomycotina</taxon>
        <taxon>Sordariomycetes</taxon>
        <taxon>Xylariomycetidae</taxon>
        <taxon>Xylariales</taxon>
        <taxon>Diatrypaceae</taxon>
        <taxon>Diatrype</taxon>
    </lineage>
</organism>
<reference evidence="1 2" key="1">
    <citation type="submission" date="2024-02" db="EMBL/GenBank/DDBJ databases">
        <title>De novo assembly and annotation of 12 fungi associated with fruit tree decline syndrome in Ontario, Canada.</title>
        <authorList>
            <person name="Sulman M."/>
            <person name="Ellouze W."/>
            <person name="Ilyukhin E."/>
        </authorList>
    </citation>
    <scope>NUCLEOTIDE SEQUENCE [LARGE SCALE GENOMIC DNA]</scope>
    <source>
        <strain evidence="1 2">M11/M66-122</strain>
    </source>
</reference>
<protein>
    <submittedName>
        <fullName evidence="1">Uncharacterized protein</fullName>
    </submittedName>
</protein>
<name>A0AAN9UHK3_9PEZI</name>
<evidence type="ECO:0000313" key="2">
    <source>
        <dbReference type="Proteomes" id="UP001320420"/>
    </source>
</evidence>
<comment type="caution">
    <text evidence="1">The sequence shown here is derived from an EMBL/GenBank/DDBJ whole genome shotgun (WGS) entry which is preliminary data.</text>
</comment>
<keyword evidence="2" id="KW-1185">Reference proteome</keyword>
<evidence type="ECO:0000313" key="1">
    <source>
        <dbReference type="EMBL" id="KAK7744329.1"/>
    </source>
</evidence>
<dbReference type="AlphaFoldDB" id="A0AAN9UHK3"/>
<dbReference type="Proteomes" id="UP001320420">
    <property type="component" value="Unassembled WGS sequence"/>
</dbReference>
<dbReference type="EMBL" id="JAKJXP020000122">
    <property type="protein sequence ID" value="KAK7744329.1"/>
    <property type="molecule type" value="Genomic_DNA"/>
</dbReference>
<sequence length="79" mass="8544">MDVDTSAAAIAEVISEALVLWQQVNESRQAVRMAPKVPIDTQRQLANLSAILGEVERDPALRSPAIFEQLSNVESVAAN</sequence>
<accession>A0AAN9UHK3</accession>
<proteinExistence type="predicted"/>